<organism evidence="1 2">
    <name type="scientific">Bradyrhizobium yuanmingense</name>
    <dbReference type="NCBI Taxonomy" id="108015"/>
    <lineage>
        <taxon>Bacteria</taxon>
        <taxon>Pseudomonadati</taxon>
        <taxon>Pseudomonadota</taxon>
        <taxon>Alphaproteobacteria</taxon>
        <taxon>Hyphomicrobiales</taxon>
        <taxon>Nitrobacteraceae</taxon>
        <taxon>Bradyrhizobium</taxon>
    </lineage>
</organism>
<name>A0ABV4GNF7_9BRAD</name>
<evidence type="ECO:0000313" key="2">
    <source>
        <dbReference type="Proteomes" id="UP001565474"/>
    </source>
</evidence>
<gene>
    <name evidence="1" type="ORF">ABH992_005400</name>
</gene>
<comment type="caution">
    <text evidence="1">The sequence shown here is derived from an EMBL/GenBank/DDBJ whole genome shotgun (WGS) entry which is preliminary data.</text>
</comment>
<evidence type="ECO:0000313" key="1">
    <source>
        <dbReference type="EMBL" id="MEY9473001.1"/>
    </source>
</evidence>
<sequence>MNDHFSTGKPRVHSEKEDLEFCAFGLMESDVEFPRADETNRFVRYIGTVNGQIVLEVGGLGEQSHRVAVGTHD</sequence>
<proteinExistence type="predicted"/>
<dbReference type="RefSeq" id="WP_157785211.1">
    <property type="nucleotide sequence ID" value="NZ_JBGBYD010000002.1"/>
</dbReference>
<reference evidence="1 2" key="1">
    <citation type="submission" date="2024-07" db="EMBL/GenBank/DDBJ databases">
        <title>Genomic Encyclopedia of Type Strains, Phase V (KMG-V): Genome sequencing to study the core and pangenomes of soil and plant-associated prokaryotes.</title>
        <authorList>
            <person name="Whitman W."/>
        </authorList>
    </citation>
    <scope>NUCLEOTIDE SEQUENCE [LARGE SCALE GENOMIC DNA]</scope>
    <source>
        <strain evidence="1 2">USDA 222</strain>
    </source>
</reference>
<dbReference type="Proteomes" id="UP001565474">
    <property type="component" value="Unassembled WGS sequence"/>
</dbReference>
<protein>
    <submittedName>
        <fullName evidence="1">Uncharacterized protein</fullName>
    </submittedName>
</protein>
<keyword evidence="2" id="KW-1185">Reference proteome</keyword>
<accession>A0ABV4GNF7</accession>
<dbReference type="EMBL" id="JBGBZN010000002">
    <property type="protein sequence ID" value="MEY9473001.1"/>
    <property type="molecule type" value="Genomic_DNA"/>
</dbReference>